<proteinExistence type="predicted"/>
<feature type="domain" description="RelA/SpoT" evidence="1">
    <location>
        <begin position="17"/>
        <end position="140"/>
    </location>
</feature>
<evidence type="ECO:0000313" key="3">
    <source>
        <dbReference type="Proteomes" id="UP001160142"/>
    </source>
</evidence>
<dbReference type="InterPro" id="IPR043519">
    <property type="entry name" value="NT_sf"/>
</dbReference>
<sequence length="298" mass="32959">MQNSLRPSIPKTWHYEGRVKKPESYALKVETGRVDPRDLDDFFACTVVVPTLDSCDTAEALIARLFDVVGRKPETALVALSQPFDFQFDHIRLYARLRVPSGLDPAPVHRLRFEVQVKTFLQHAWSIATHDLTYKTNDVSWGKERVAAQVKASLEAAEVSIVEAERLATSGNKLLARQDSATASLVGVVGSLQRHFTAAQLPEDTKRLALTIKTTLEACSLEPGYLEKLLNLGKAKRMGSHPADLSPFGVVLLYLVDLQPAKLKAALRRAKGPKILISREVALPASFLSYDLPSARHI</sequence>
<dbReference type="CDD" id="cd05399">
    <property type="entry name" value="NT_Rel-Spo_like"/>
    <property type="match status" value="1"/>
</dbReference>
<dbReference type="Pfam" id="PF04607">
    <property type="entry name" value="RelA_SpoT"/>
    <property type="match status" value="1"/>
</dbReference>
<protein>
    <recommendedName>
        <fullName evidence="1">RelA/SpoT domain-containing protein</fullName>
    </recommendedName>
</protein>
<organism evidence="2 3">
    <name type="scientific">Antiquaquibacter oligotrophicus</name>
    <dbReference type="NCBI Taxonomy" id="2880260"/>
    <lineage>
        <taxon>Bacteria</taxon>
        <taxon>Bacillati</taxon>
        <taxon>Actinomycetota</taxon>
        <taxon>Actinomycetes</taxon>
        <taxon>Micrococcales</taxon>
        <taxon>Microbacteriaceae</taxon>
        <taxon>Antiquaquibacter</taxon>
    </lineage>
</organism>
<dbReference type="SMART" id="SM00954">
    <property type="entry name" value="RelA_SpoT"/>
    <property type="match status" value="1"/>
</dbReference>
<dbReference type="Proteomes" id="UP001160142">
    <property type="component" value="Unassembled WGS sequence"/>
</dbReference>
<keyword evidence="3" id="KW-1185">Reference proteome</keyword>
<evidence type="ECO:0000259" key="1">
    <source>
        <dbReference type="SMART" id="SM00954"/>
    </source>
</evidence>
<dbReference type="Gene3D" id="3.30.460.10">
    <property type="entry name" value="Beta Polymerase, domain 2"/>
    <property type="match status" value="1"/>
</dbReference>
<gene>
    <name evidence="2" type="ORF">M2152_000939</name>
</gene>
<accession>A0ABT6KL65</accession>
<dbReference type="EMBL" id="JARXVQ010000001">
    <property type="protein sequence ID" value="MDH6180757.1"/>
    <property type="molecule type" value="Genomic_DNA"/>
</dbReference>
<comment type="caution">
    <text evidence="2">The sequence shown here is derived from an EMBL/GenBank/DDBJ whole genome shotgun (WGS) entry which is preliminary data.</text>
</comment>
<reference evidence="2 3" key="1">
    <citation type="submission" date="2023-04" db="EMBL/GenBank/DDBJ databases">
        <title>Genome Encyclopedia of Bacteria and Archaea VI: Functional Genomics of Type Strains.</title>
        <authorList>
            <person name="Whitman W."/>
        </authorList>
    </citation>
    <scope>NUCLEOTIDE SEQUENCE [LARGE SCALE GENOMIC DNA]</scope>
    <source>
        <strain evidence="2 3">SG_E_30_P1</strain>
    </source>
</reference>
<dbReference type="InterPro" id="IPR007685">
    <property type="entry name" value="RelA_SpoT"/>
</dbReference>
<name>A0ABT6KL65_9MICO</name>
<evidence type="ECO:0000313" key="2">
    <source>
        <dbReference type="EMBL" id="MDH6180757.1"/>
    </source>
</evidence>
<dbReference type="SUPFAM" id="SSF81301">
    <property type="entry name" value="Nucleotidyltransferase"/>
    <property type="match status" value="1"/>
</dbReference>